<dbReference type="InterPro" id="IPR000160">
    <property type="entry name" value="GGDEF_dom"/>
</dbReference>
<dbReference type="SUPFAM" id="SSF141868">
    <property type="entry name" value="EAL domain-like"/>
    <property type="match status" value="1"/>
</dbReference>
<protein>
    <submittedName>
        <fullName evidence="5">EAL domain-containing protein</fullName>
    </submittedName>
</protein>
<name>A0ABU4G7A1_9BACL</name>
<evidence type="ECO:0000259" key="1">
    <source>
        <dbReference type="PROSITE" id="PS50112"/>
    </source>
</evidence>
<accession>A0ABU4G7A1</accession>
<dbReference type="CDD" id="cd01949">
    <property type="entry name" value="GGDEF"/>
    <property type="match status" value="1"/>
</dbReference>
<dbReference type="SMART" id="SM00267">
    <property type="entry name" value="GGDEF"/>
    <property type="match status" value="1"/>
</dbReference>
<feature type="domain" description="GGDEF" evidence="4">
    <location>
        <begin position="532"/>
        <end position="665"/>
    </location>
</feature>
<proteinExistence type="predicted"/>
<dbReference type="InterPro" id="IPR001633">
    <property type="entry name" value="EAL_dom"/>
</dbReference>
<dbReference type="InterPro" id="IPR035965">
    <property type="entry name" value="PAS-like_dom_sf"/>
</dbReference>
<dbReference type="PROSITE" id="PS50883">
    <property type="entry name" value="EAL"/>
    <property type="match status" value="1"/>
</dbReference>
<dbReference type="SUPFAM" id="SSF55785">
    <property type="entry name" value="PYP-like sensor domain (PAS domain)"/>
    <property type="match status" value="1"/>
</dbReference>
<dbReference type="InterPro" id="IPR043128">
    <property type="entry name" value="Rev_trsase/Diguanyl_cyclase"/>
</dbReference>
<dbReference type="InterPro" id="IPR029016">
    <property type="entry name" value="GAF-like_dom_sf"/>
</dbReference>
<dbReference type="NCBIfam" id="TIGR00254">
    <property type="entry name" value="GGDEF"/>
    <property type="match status" value="1"/>
</dbReference>
<dbReference type="SMART" id="SM00091">
    <property type="entry name" value="PAS"/>
    <property type="match status" value="1"/>
</dbReference>
<dbReference type="InterPro" id="IPR035919">
    <property type="entry name" value="EAL_sf"/>
</dbReference>
<dbReference type="InterPro" id="IPR052155">
    <property type="entry name" value="Biofilm_reg_signaling"/>
</dbReference>
<sequence>MMKEQTRYSRLANLTKLINTKLELREVLEYVVSAISEEIVQCDSVGIYLPQKDGTFRGFVGKPEIINGMTLDMHVIDLEMDLLAKEVIETQKTIYIPDTSKDNRPDPRAVSSFQIKSLLVLPISYEEELYGVVFLFDYGIPMNLTELEIQSVEAYVNMAAVAIQNANNMTYKENLIAEKQMLLDAIRDLSMCSSLQEVVEKCFSYISKTINNMNVGIHIIDPLDEKKFKPAKLSASSDWSEEDWLKTHDEIAINQINDLVFKEVVETKKLVIIPDVSLDERPNHKICQHFGIKGILMIPLVSMGEVLGVIAVVNLEKAGHKYEEVDLQLAQSIADATASTLSNLLYMEKQECIINERTAEIQVKNDELEKVVTEIQLLSREKELILNSAGEGIFGLDLKGNITFINPAGERMLGYTNKGELIGKSSTIIFNGEDKRNLLTLSDRKLNHYYTDEYFCRKDETSIPVEYVISLIQEGEQTVGHVVTFRDITERKRMEEEIKYHAYYDSLTDLPNRILLQDRLHQGLTYAQLNGERAALLYLDLDRFKYINDTLGHSYGDLLLREVANRIKACMPRGATLSRQGGDEFTVFLPTVKREEDVMSVINLVIDSFSKPFLLNEHDVYIKTSVGISLYPEHGETPDVLIKNADTAMYKAKEISGNSYHFFSAEMDTRSFENVKYENALYKALDNEELVLYYQPQINYHTKQVVGLEALLRWHHPTDGLVPPDKFIPLAEETGLIVPIGEWVLKEACQQLKKWHEKGYAHLNMAVNLSVRQYEQDNLFSIIKQTLEEVQLSPQCLHLELTENHIIKNTDLTLQTMKQLKELGIQIAIDDFGTGYSSLGYLKNLPINMLKIDKSFIQDMTVDEAAITKTIIMLAHNLKLDVIAEGVETQEQAEFLYAQSCHLMQGYYFSKPLCAEEIETKYLHK</sequence>
<dbReference type="InterPro" id="IPR000014">
    <property type="entry name" value="PAS"/>
</dbReference>
<evidence type="ECO:0000259" key="2">
    <source>
        <dbReference type="PROSITE" id="PS50113"/>
    </source>
</evidence>
<dbReference type="Pfam" id="PF00990">
    <property type="entry name" value="GGDEF"/>
    <property type="match status" value="1"/>
</dbReference>
<dbReference type="SMART" id="SM00065">
    <property type="entry name" value="GAF"/>
    <property type="match status" value="2"/>
</dbReference>
<dbReference type="PROSITE" id="PS50113">
    <property type="entry name" value="PAC"/>
    <property type="match status" value="1"/>
</dbReference>
<dbReference type="PANTHER" id="PTHR44757:SF2">
    <property type="entry name" value="BIOFILM ARCHITECTURE MAINTENANCE PROTEIN MBAA"/>
    <property type="match status" value="1"/>
</dbReference>
<feature type="domain" description="PAC" evidence="2">
    <location>
        <begin position="449"/>
        <end position="500"/>
    </location>
</feature>
<dbReference type="CDD" id="cd01948">
    <property type="entry name" value="EAL"/>
    <property type="match status" value="1"/>
</dbReference>
<keyword evidence="6" id="KW-1185">Reference proteome</keyword>
<dbReference type="Gene3D" id="3.30.450.20">
    <property type="entry name" value="PAS domain"/>
    <property type="match status" value="1"/>
</dbReference>
<dbReference type="RefSeq" id="WP_317943013.1">
    <property type="nucleotide sequence ID" value="NZ_JAUBDI010000004.1"/>
</dbReference>
<comment type="caution">
    <text evidence="5">The sequence shown here is derived from an EMBL/GenBank/DDBJ whole genome shotgun (WGS) entry which is preliminary data.</text>
</comment>
<evidence type="ECO:0000259" key="3">
    <source>
        <dbReference type="PROSITE" id="PS50883"/>
    </source>
</evidence>
<dbReference type="SUPFAM" id="SSF55781">
    <property type="entry name" value="GAF domain-like"/>
    <property type="match status" value="2"/>
</dbReference>
<dbReference type="Gene3D" id="3.30.450.40">
    <property type="match status" value="2"/>
</dbReference>
<dbReference type="Pfam" id="PF13426">
    <property type="entry name" value="PAS_9"/>
    <property type="match status" value="1"/>
</dbReference>
<evidence type="ECO:0000313" key="6">
    <source>
        <dbReference type="Proteomes" id="UP001282284"/>
    </source>
</evidence>
<dbReference type="Pfam" id="PF00563">
    <property type="entry name" value="EAL"/>
    <property type="match status" value="1"/>
</dbReference>
<gene>
    <name evidence="5" type="ORF">QT711_06605</name>
</gene>
<dbReference type="SUPFAM" id="SSF55073">
    <property type="entry name" value="Nucleotide cyclase"/>
    <property type="match status" value="1"/>
</dbReference>
<dbReference type="NCBIfam" id="TIGR00229">
    <property type="entry name" value="sensory_box"/>
    <property type="match status" value="1"/>
</dbReference>
<dbReference type="Proteomes" id="UP001282284">
    <property type="component" value="Unassembled WGS sequence"/>
</dbReference>
<dbReference type="EMBL" id="JAUBDI010000004">
    <property type="protein sequence ID" value="MDW0112850.1"/>
    <property type="molecule type" value="Genomic_DNA"/>
</dbReference>
<organism evidence="5 6">
    <name type="scientific">Sporosarcina saromensis</name>
    <dbReference type="NCBI Taxonomy" id="359365"/>
    <lineage>
        <taxon>Bacteria</taxon>
        <taxon>Bacillati</taxon>
        <taxon>Bacillota</taxon>
        <taxon>Bacilli</taxon>
        <taxon>Bacillales</taxon>
        <taxon>Caryophanaceae</taxon>
        <taxon>Sporosarcina</taxon>
    </lineage>
</organism>
<dbReference type="Pfam" id="PF01590">
    <property type="entry name" value="GAF"/>
    <property type="match status" value="1"/>
</dbReference>
<evidence type="ECO:0000259" key="4">
    <source>
        <dbReference type="PROSITE" id="PS50887"/>
    </source>
</evidence>
<dbReference type="PANTHER" id="PTHR44757">
    <property type="entry name" value="DIGUANYLATE CYCLASE DGCP"/>
    <property type="match status" value="1"/>
</dbReference>
<dbReference type="PROSITE" id="PS50112">
    <property type="entry name" value="PAS"/>
    <property type="match status" value="1"/>
</dbReference>
<dbReference type="Gene3D" id="3.20.20.450">
    <property type="entry name" value="EAL domain"/>
    <property type="match status" value="1"/>
</dbReference>
<evidence type="ECO:0000313" key="5">
    <source>
        <dbReference type="EMBL" id="MDW0112850.1"/>
    </source>
</evidence>
<feature type="domain" description="PAS" evidence="1">
    <location>
        <begin position="378"/>
        <end position="416"/>
    </location>
</feature>
<dbReference type="Pfam" id="PF13185">
    <property type="entry name" value="GAF_2"/>
    <property type="match status" value="1"/>
</dbReference>
<dbReference type="CDD" id="cd00130">
    <property type="entry name" value="PAS"/>
    <property type="match status" value="1"/>
</dbReference>
<dbReference type="PROSITE" id="PS50887">
    <property type="entry name" value="GGDEF"/>
    <property type="match status" value="1"/>
</dbReference>
<reference evidence="5 6" key="1">
    <citation type="submission" date="2023-06" db="EMBL/GenBank/DDBJ databases">
        <title>Sporosarcina sp. nov., isolated from Korean traditional fermented seafood 'Jeotgal'.</title>
        <authorList>
            <person name="Yang A.I."/>
            <person name="Shin N.-R."/>
        </authorList>
    </citation>
    <scope>NUCLEOTIDE SEQUENCE [LARGE SCALE GENOMIC DNA]</scope>
    <source>
        <strain evidence="5 6">KCTC13119</strain>
    </source>
</reference>
<dbReference type="SMART" id="SM00052">
    <property type="entry name" value="EAL"/>
    <property type="match status" value="1"/>
</dbReference>
<dbReference type="InterPro" id="IPR000700">
    <property type="entry name" value="PAS-assoc_C"/>
</dbReference>
<dbReference type="InterPro" id="IPR029787">
    <property type="entry name" value="Nucleotide_cyclase"/>
</dbReference>
<feature type="domain" description="EAL" evidence="3">
    <location>
        <begin position="674"/>
        <end position="925"/>
    </location>
</feature>
<dbReference type="InterPro" id="IPR003018">
    <property type="entry name" value="GAF"/>
</dbReference>
<dbReference type="Gene3D" id="3.30.70.270">
    <property type="match status" value="1"/>
</dbReference>